<dbReference type="EMBL" id="CP110431">
    <property type="protein sequence ID" value="WAQ89947.1"/>
    <property type="molecule type" value="Genomic_DNA"/>
</dbReference>
<feature type="compositionally biased region" description="Low complexity" evidence="1">
    <location>
        <begin position="661"/>
        <end position="676"/>
    </location>
</feature>
<dbReference type="GeneID" id="77802463"/>
<feature type="compositionally biased region" description="Polar residues" evidence="1">
    <location>
        <begin position="851"/>
        <end position="865"/>
    </location>
</feature>
<feature type="compositionally biased region" description="Basic residues" evidence="1">
    <location>
        <begin position="395"/>
        <end position="408"/>
    </location>
</feature>
<feature type="compositionally biased region" description="Acidic residues" evidence="1">
    <location>
        <begin position="642"/>
        <end position="651"/>
    </location>
</feature>
<keyword evidence="4" id="KW-1185">Reference proteome</keyword>
<evidence type="ECO:0000313" key="3">
    <source>
        <dbReference type="EMBL" id="WAQ89947.1"/>
    </source>
</evidence>
<reference evidence="3" key="1">
    <citation type="submission" date="2022-10" db="EMBL/GenBank/DDBJ databases">
        <title>Puccinia triticina Genome sequencing and assembly.</title>
        <authorList>
            <person name="Li C."/>
        </authorList>
    </citation>
    <scope>NUCLEOTIDE SEQUENCE</scope>
    <source>
        <strain evidence="3">Pt15</strain>
    </source>
</reference>
<evidence type="ECO:0000256" key="1">
    <source>
        <dbReference type="SAM" id="MobiDB-lite"/>
    </source>
</evidence>
<proteinExistence type="predicted"/>
<feature type="region of interest" description="Disordered" evidence="1">
    <location>
        <begin position="505"/>
        <end position="526"/>
    </location>
</feature>
<evidence type="ECO:0000256" key="2">
    <source>
        <dbReference type="SAM" id="Phobius"/>
    </source>
</evidence>
<feature type="transmembrane region" description="Helical" evidence="2">
    <location>
        <begin position="121"/>
        <end position="145"/>
    </location>
</feature>
<keyword evidence="2" id="KW-1133">Transmembrane helix</keyword>
<feature type="compositionally biased region" description="Polar residues" evidence="1">
    <location>
        <begin position="821"/>
        <end position="834"/>
    </location>
</feature>
<feature type="region of interest" description="Disordered" evidence="1">
    <location>
        <begin position="383"/>
        <end position="478"/>
    </location>
</feature>
<feature type="compositionally biased region" description="Basic and acidic residues" evidence="1">
    <location>
        <begin position="797"/>
        <end position="810"/>
    </location>
</feature>
<keyword evidence="2" id="KW-0472">Membrane</keyword>
<feature type="compositionally biased region" description="Polar residues" evidence="1">
    <location>
        <begin position="764"/>
        <end position="774"/>
    </location>
</feature>
<feature type="compositionally biased region" description="Basic and acidic residues" evidence="1">
    <location>
        <begin position="441"/>
        <end position="460"/>
    </location>
</feature>
<evidence type="ECO:0000313" key="4">
    <source>
        <dbReference type="Proteomes" id="UP001164743"/>
    </source>
</evidence>
<name>A0ABY7CZT7_9BASI</name>
<feature type="compositionally biased region" description="Low complexity" evidence="1">
    <location>
        <begin position="685"/>
        <end position="700"/>
    </location>
</feature>
<gene>
    <name evidence="3" type="ORF">PtA15_11A639</name>
</gene>
<feature type="compositionally biased region" description="Basic residues" evidence="1">
    <location>
        <begin position="45"/>
        <end position="55"/>
    </location>
</feature>
<organism evidence="3 4">
    <name type="scientific">Puccinia triticina</name>
    <dbReference type="NCBI Taxonomy" id="208348"/>
    <lineage>
        <taxon>Eukaryota</taxon>
        <taxon>Fungi</taxon>
        <taxon>Dikarya</taxon>
        <taxon>Basidiomycota</taxon>
        <taxon>Pucciniomycotina</taxon>
        <taxon>Pucciniomycetes</taxon>
        <taxon>Pucciniales</taxon>
        <taxon>Pucciniaceae</taxon>
        <taxon>Puccinia</taxon>
    </lineage>
</organism>
<accession>A0ABY7CZT7</accession>
<feature type="region of interest" description="Disordered" evidence="1">
    <location>
        <begin position="45"/>
        <end position="75"/>
    </location>
</feature>
<dbReference type="Proteomes" id="UP001164743">
    <property type="component" value="Chromosome 11A"/>
</dbReference>
<protein>
    <submittedName>
        <fullName evidence="3">Uncharacterized protein</fullName>
    </submittedName>
</protein>
<dbReference type="RefSeq" id="XP_053025502.1">
    <property type="nucleotide sequence ID" value="XM_053161568.1"/>
</dbReference>
<feature type="compositionally biased region" description="Basic residues" evidence="1">
    <location>
        <begin position="811"/>
        <end position="820"/>
    </location>
</feature>
<keyword evidence="2" id="KW-0812">Transmembrane</keyword>
<feature type="region of interest" description="Disordered" evidence="1">
    <location>
        <begin position="580"/>
        <end position="599"/>
    </location>
</feature>
<feature type="region of interest" description="Disordered" evidence="1">
    <location>
        <begin position="610"/>
        <end position="865"/>
    </location>
</feature>
<feature type="compositionally biased region" description="Polar residues" evidence="1">
    <location>
        <begin position="464"/>
        <end position="476"/>
    </location>
</feature>
<feature type="compositionally biased region" description="Low complexity" evidence="1">
    <location>
        <begin position="724"/>
        <end position="762"/>
    </location>
</feature>
<sequence length="865" mass="95711">MAGHNRPQEPFAPFYPVSPLKSKSNGDVINSMSGAARFRRFVHSHHKHHLHHPHRQNLSPSPTTPSPTIPEVDSVASESSLETRGIFHFHHTTPVKVDSDAGATGTSVAQLPGRHFIVPPWLAMVVWLSLLFFIGLTVAGFTLSYQARKEFRMRVEEQRKAQQEVEHETTECKIPITTKEFKSFTRKSIMVLNSSSPRGRHQQNNSVYSIDKAGELRPRNMFDRPPRESILVAEITSSGNFSGDDPFYEFSRQMTREGLWDLAARKSKVISVVSLSSVIPKIGKRNSNRFTMMDLAQEELDDQNYQSNLQDNLARPSNSRALRSLEASQGANLRIENHVVQPNRFVPPVPKLPVRFAHDQADSGEKLSSFNDITFLPFNEDKQFSFMDPTTPPRTRIHPPQRTTSRRGRAVEESTHLERSNSQSRPIDLLSPPQRSTSLRGKPERIDSQQSRSKDGHSYELDEPTQTLARATTPFSDVSPDDAVAQYASARAAAMSPLPDLKAIGRVERVDTKQSGSRDGHNDEYQHTTETLVRATTPFGDFSPDDAVAQYASARAAAMSPAPNSKASRSGSVLGFIRRSATPTPHSLDGRESPAPLSQTRCMESITEPLPMRSQHSQDAPLAPGSLSDNEDDYCKPFSVIYEEDDDEEDYFSPTRPHHNAAFAPSSSSFWDASSGRSRETENIPLPRRLPPASLSRTPSHTNRLRSHTVTSLGPASVAMTPTSSSSSFGARSRSGSSGARGPENSLNSSLNYLSSPNEPSLTLKRNPSLSTNPYGRRRKQQDDTSLNQQQPPSPRRPVDRHLSDRQDRPIKRHPSHSSKPRGSTSDNGTSDPTAPTRRAVSAQARIPLSGTMSSGGVRNSSFVP</sequence>
<feature type="compositionally biased region" description="Basic and acidic residues" evidence="1">
    <location>
        <begin position="409"/>
        <end position="419"/>
    </location>
</feature>